<name>B8BZZ3_THAPS</name>
<dbReference type="KEGG" id="tps:THAPSDRAFT_4676"/>
<sequence length="110" mass="12462">MTPTRRWRWATAADDFGEISSRTFLATFSLEPSSIVLRAPLKLGAFLPTQNAEVWRWSWLVGGNIWPCQLPDSHFPLQQFVTTGFPRAQLEGGSNGTKNWTTGQESLHWN</sequence>
<evidence type="ECO:0000256" key="1">
    <source>
        <dbReference type="SAM" id="MobiDB-lite"/>
    </source>
</evidence>
<reference evidence="2 3" key="1">
    <citation type="journal article" date="2004" name="Science">
        <title>The genome of the diatom Thalassiosira pseudonana: ecology, evolution, and metabolism.</title>
        <authorList>
            <person name="Armbrust E.V."/>
            <person name="Berges J.A."/>
            <person name="Bowler C."/>
            <person name="Green B.R."/>
            <person name="Martinez D."/>
            <person name="Putnam N.H."/>
            <person name="Zhou S."/>
            <person name="Allen A.E."/>
            <person name="Apt K.E."/>
            <person name="Bechner M."/>
            <person name="Brzezinski M.A."/>
            <person name="Chaal B.K."/>
            <person name="Chiovitti A."/>
            <person name="Davis A.K."/>
            <person name="Demarest M.S."/>
            <person name="Detter J.C."/>
            <person name="Glavina T."/>
            <person name="Goodstein D."/>
            <person name="Hadi M.Z."/>
            <person name="Hellsten U."/>
            <person name="Hildebrand M."/>
            <person name="Jenkins B.D."/>
            <person name="Jurka J."/>
            <person name="Kapitonov V.V."/>
            <person name="Kroger N."/>
            <person name="Lau W.W."/>
            <person name="Lane T.W."/>
            <person name="Larimer F.W."/>
            <person name="Lippmeier J.C."/>
            <person name="Lucas S."/>
            <person name="Medina M."/>
            <person name="Montsant A."/>
            <person name="Obornik M."/>
            <person name="Parker M.S."/>
            <person name="Palenik B."/>
            <person name="Pazour G.J."/>
            <person name="Richardson P.M."/>
            <person name="Rynearson T.A."/>
            <person name="Saito M.A."/>
            <person name="Schwartz D.C."/>
            <person name="Thamatrakoln K."/>
            <person name="Valentin K."/>
            <person name="Vardi A."/>
            <person name="Wilkerson F.P."/>
            <person name="Rokhsar D.S."/>
        </authorList>
    </citation>
    <scope>NUCLEOTIDE SEQUENCE [LARGE SCALE GENOMIC DNA]</scope>
    <source>
        <strain evidence="2 3">CCMP1335</strain>
    </source>
</reference>
<accession>B8BZZ3</accession>
<dbReference type="RefSeq" id="XP_002289434.1">
    <property type="nucleotide sequence ID" value="XM_002289398.1"/>
</dbReference>
<organism evidence="2 3">
    <name type="scientific">Thalassiosira pseudonana</name>
    <name type="common">Marine diatom</name>
    <name type="synonym">Cyclotella nana</name>
    <dbReference type="NCBI Taxonomy" id="35128"/>
    <lineage>
        <taxon>Eukaryota</taxon>
        <taxon>Sar</taxon>
        <taxon>Stramenopiles</taxon>
        <taxon>Ochrophyta</taxon>
        <taxon>Bacillariophyta</taxon>
        <taxon>Coscinodiscophyceae</taxon>
        <taxon>Thalassiosirophycidae</taxon>
        <taxon>Thalassiosirales</taxon>
        <taxon>Thalassiosiraceae</taxon>
        <taxon>Thalassiosira</taxon>
    </lineage>
</organism>
<dbReference type="AlphaFoldDB" id="B8BZZ3"/>
<gene>
    <name evidence="2" type="ORF">THAPSDRAFT_4676</name>
</gene>
<feature type="compositionally biased region" description="Polar residues" evidence="1">
    <location>
        <begin position="96"/>
        <end position="110"/>
    </location>
</feature>
<dbReference type="InParanoid" id="B8BZZ3"/>
<evidence type="ECO:0000313" key="3">
    <source>
        <dbReference type="Proteomes" id="UP000001449"/>
    </source>
</evidence>
<dbReference type="Proteomes" id="UP000001449">
    <property type="component" value="Chromosome 4"/>
</dbReference>
<reference evidence="2 3" key="2">
    <citation type="journal article" date="2008" name="Nature">
        <title>The Phaeodactylum genome reveals the evolutionary history of diatom genomes.</title>
        <authorList>
            <person name="Bowler C."/>
            <person name="Allen A.E."/>
            <person name="Badger J.H."/>
            <person name="Grimwood J."/>
            <person name="Jabbari K."/>
            <person name="Kuo A."/>
            <person name="Maheswari U."/>
            <person name="Martens C."/>
            <person name="Maumus F."/>
            <person name="Otillar R.P."/>
            <person name="Rayko E."/>
            <person name="Salamov A."/>
            <person name="Vandepoele K."/>
            <person name="Beszteri B."/>
            <person name="Gruber A."/>
            <person name="Heijde M."/>
            <person name="Katinka M."/>
            <person name="Mock T."/>
            <person name="Valentin K."/>
            <person name="Verret F."/>
            <person name="Berges J.A."/>
            <person name="Brownlee C."/>
            <person name="Cadoret J.P."/>
            <person name="Chiovitti A."/>
            <person name="Choi C.J."/>
            <person name="Coesel S."/>
            <person name="De Martino A."/>
            <person name="Detter J.C."/>
            <person name="Durkin C."/>
            <person name="Falciatore A."/>
            <person name="Fournet J."/>
            <person name="Haruta M."/>
            <person name="Huysman M.J."/>
            <person name="Jenkins B.D."/>
            <person name="Jiroutova K."/>
            <person name="Jorgensen R.E."/>
            <person name="Joubert Y."/>
            <person name="Kaplan A."/>
            <person name="Kroger N."/>
            <person name="Kroth P.G."/>
            <person name="La Roche J."/>
            <person name="Lindquist E."/>
            <person name="Lommer M."/>
            <person name="Martin-Jezequel V."/>
            <person name="Lopez P.J."/>
            <person name="Lucas S."/>
            <person name="Mangogna M."/>
            <person name="McGinnis K."/>
            <person name="Medlin L.K."/>
            <person name="Montsant A."/>
            <person name="Oudot-Le Secq M.P."/>
            <person name="Napoli C."/>
            <person name="Obornik M."/>
            <person name="Parker M.S."/>
            <person name="Petit J.L."/>
            <person name="Porcel B.M."/>
            <person name="Poulsen N."/>
            <person name="Robison M."/>
            <person name="Rychlewski L."/>
            <person name="Rynearson T.A."/>
            <person name="Schmutz J."/>
            <person name="Shapiro H."/>
            <person name="Siaut M."/>
            <person name="Stanley M."/>
            <person name="Sussman M.R."/>
            <person name="Taylor A.R."/>
            <person name="Vardi A."/>
            <person name="von Dassow P."/>
            <person name="Vyverman W."/>
            <person name="Willis A."/>
            <person name="Wyrwicz L.S."/>
            <person name="Rokhsar D.S."/>
            <person name="Weissenbach J."/>
            <person name="Armbrust E.V."/>
            <person name="Green B.R."/>
            <person name="Van de Peer Y."/>
            <person name="Grigoriev I.V."/>
        </authorList>
    </citation>
    <scope>NUCLEOTIDE SEQUENCE [LARGE SCALE GENOMIC DNA]</scope>
    <source>
        <strain evidence="2 3">CCMP1335</strain>
    </source>
</reference>
<protein>
    <submittedName>
        <fullName evidence="2">Uncharacterized protein</fullName>
    </submittedName>
</protein>
<evidence type="ECO:0000313" key="2">
    <source>
        <dbReference type="EMBL" id="EED92971.1"/>
    </source>
</evidence>
<dbReference type="GeneID" id="7451910"/>
<dbReference type="PaxDb" id="35128-Thaps4676"/>
<feature type="region of interest" description="Disordered" evidence="1">
    <location>
        <begin position="91"/>
        <end position="110"/>
    </location>
</feature>
<keyword evidence="3" id="KW-1185">Reference proteome</keyword>
<proteinExistence type="predicted"/>
<dbReference type="HOGENOM" id="CLU_2176163_0_0_1"/>
<dbReference type="EMBL" id="CM000641">
    <property type="protein sequence ID" value="EED92971.1"/>
    <property type="molecule type" value="Genomic_DNA"/>
</dbReference>